<sequence>MSLVKLANIAAHIQNVTRINHSTTSIPFTRLHLSISQHLYKQGFISSLQKGDLNGPHLTPTEITPDNIARTKLWLGLKYRDGKPVLSKFQLISKPSNKIHLTKEQIRDLAAGKSVRLIAPPQPNELILVKAHGSKDVLDLHDAASKEMSAEVLCLFSSAATTTASSVVASGVAAGIDPNGSAEESSAPKSSVTGSSSV</sequence>
<evidence type="ECO:0000313" key="5">
    <source>
        <dbReference type="EMBL" id="KAH3684482.1"/>
    </source>
</evidence>
<gene>
    <name evidence="5" type="ORF">WICPIJ_004547</name>
</gene>
<evidence type="ECO:0000256" key="1">
    <source>
        <dbReference type="ARBA" id="ARBA00006471"/>
    </source>
</evidence>
<dbReference type="GO" id="GO:0005840">
    <property type="term" value="C:ribosome"/>
    <property type="evidence" value="ECO:0007669"/>
    <property type="project" value="UniProtKB-KW"/>
</dbReference>
<evidence type="ECO:0000256" key="2">
    <source>
        <dbReference type="ARBA" id="ARBA00022980"/>
    </source>
</evidence>
<feature type="compositionally biased region" description="Polar residues" evidence="4">
    <location>
        <begin position="182"/>
        <end position="198"/>
    </location>
</feature>
<organism evidence="5 6">
    <name type="scientific">Wickerhamomyces pijperi</name>
    <name type="common">Yeast</name>
    <name type="synonym">Pichia pijperi</name>
    <dbReference type="NCBI Taxonomy" id="599730"/>
    <lineage>
        <taxon>Eukaryota</taxon>
        <taxon>Fungi</taxon>
        <taxon>Dikarya</taxon>
        <taxon>Ascomycota</taxon>
        <taxon>Saccharomycotina</taxon>
        <taxon>Saccharomycetes</taxon>
        <taxon>Phaffomycetales</taxon>
        <taxon>Wickerhamomycetaceae</taxon>
        <taxon>Wickerhamomyces</taxon>
    </lineage>
</organism>
<name>A0A9P8Q561_WICPI</name>
<evidence type="ECO:0000256" key="3">
    <source>
        <dbReference type="ARBA" id="ARBA00023274"/>
    </source>
</evidence>
<dbReference type="GO" id="GO:0003735">
    <property type="term" value="F:structural constituent of ribosome"/>
    <property type="evidence" value="ECO:0007669"/>
    <property type="project" value="InterPro"/>
</dbReference>
<dbReference type="AlphaFoldDB" id="A0A9P8Q561"/>
<dbReference type="InterPro" id="IPR035987">
    <property type="entry name" value="Ribosomal_uS8_sf"/>
</dbReference>
<dbReference type="GO" id="GO:1990904">
    <property type="term" value="C:ribonucleoprotein complex"/>
    <property type="evidence" value="ECO:0007669"/>
    <property type="project" value="UniProtKB-KW"/>
</dbReference>
<dbReference type="SUPFAM" id="SSF56047">
    <property type="entry name" value="Ribosomal protein S8"/>
    <property type="match status" value="1"/>
</dbReference>
<dbReference type="Gene3D" id="3.30.1370.30">
    <property type="match status" value="1"/>
</dbReference>
<evidence type="ECO:0008006" key="7">
    <source>
        <dbReference type="Google" id="ProtNLM"/>
    </source>
</evidence>
<comment type="caution">
    <text evidence="5">The sequence shown here is derived from an EMBL/GenBank/DDBJ whole genome shotgun (WGS) entry which is preliminary data.</text>
</comment>
<evidence type="ECO:0000313" key="6">
    <source>
        <dbReference type="Proteomes" id="UP000774326"/>
    </source>
</evidence>
<dbReference type="InterPro" id="IPR000630">
    <property type="entry name" value="Ribosomal_uS8"/>
</dbReference>
<keyword evidence="6" id="KW-1185">Reference proteome</keyword>
<keyword evidence="2" id="KW-0689">Ribosomal protein</keyword>
<dbReference type="EMBL" id="JAEUBG010002458">
    <property type="protein sequence ID" value="KAH3684482.1"/>
    <property type="molecule type" value="Genomic_DNA"/>
</dbReference>
<feature type="region of interest" description="Disordered" evidence="4">
    <location>
        <begin position="177"/>
        <end position="198"/>
    </location>
</feature>
<protein>
    <recommendedName>
        <fullName evidence="7">Ribosomal protein S8</fullName>
    </recommendedName>
</protein>
<dbReference type="Proteomes" id="UP000774326">
    <property type="component" value="Unassembled WGS sequence"/>
</dbReference>
<proteinExistence type="inferred from homology"/>
<reference evidence="5" key="1">
    <citation type="journal article" date="2021" name="Open Biol.">
        <title>Shared evolutionary footprints suggest mitochondrial oxidative damage underlies multiple complex I losses in fungi.</title>
        <authorList>
            <person name="Schikora-Tamarit M.A."/>
            <person name="Marcet-Houben M."/>
            <person name="Nosek J."/>
            <person name="Gabaldon T."/>
        </authorList>
    </citation>
    <scope>NUCLEOTIDE SEQUENCE</scope>
    <source>
        <strain evidence="5">CBS2887</strain>
    </source>
</reference>
<reference evidence="5" key="2">
    <citation type="submission" date="2021-01" db="EMBL/GenBank/DDBJ databases">
        <authorList>
            <person name="Schikora-Tamarit M.A."/>
        </authorList>
    </citation>
    <scope>NUCLEOTIDE SEQUENCE</scope>
    <source>
        <strain evidence="5">CBS2887</strain>
    </source>
</reference>
<dbReference type="GO" id="GO:0006412">
    <property type="term" value="P:translation"/>
    <property type="evidence" value="ECO:0007669"/>
    <property type="project" value="InterPro"/>
</dbReference>
<evidence type="ECO:0000256" key="4">
    <source>
        <dbReference type="SAM" id="MobiDB-lite"/>
    </source>
</evidence>
<dbReference type="OrthoDB" id="409928at2759"/>
<accession>A0A9P8Q561</accession>
<keyword evidence="3" id="KW-0687">Ribonucleoprotein</keyword>
<dbReference type="FunFam" id="3.30.1370.30:FF:000006">
    <property type="entry name" value="40S ribosomal protein S8"/>
    <property type="match status" value="1"/>
</dbReference>
<dbReference type="Pfam" id="PF00410">
    <property type="entry name" value="Ribosomal_S8"/>
    <property type="match status" value="1"/>
</dbReference>
<comment type="similarity">
    <text evidence="1">Belongs to the universal ribosomal protein uS8 family.</text>
</comment>